<accession>U4LVV6</accession>
<proteinExistence type="predicted"/>
<reference evidence="1 2" key="1">
    <citation type="journal article" date="2013" name="PLoS Genet.">
        <title>The genome and development-dependent transcriptomes of Pyronema confluens: a window into fungal evolution.</title>
        <authorList>
            <person name="Traeger S."/>
            <person name="Altegoer F."/>
            <person name="Freitag M."/>
            <person name="Gabaldon T."/>
            <person name="Kempken F."/>
            <person name="Kumar A."/>
            <person name="Marcet-Houben M."/>
            <person name="Poggeler S."/>
            <person name="Stajich J.E."/>
            <person name="Nowrousian M."/>
        </authorList>
    </citation>
    <scope>NUCLEOTIDE SEQUENCE [LARGE SCALE GENOMIC DNA]</scope>
    <source>
        <strain evidence="2">CBS 100304</strain>
        <tissue evidence="1">Vegetative mycelium</tissue>
    </source>
</reference>
<protein>
    <submittedName>
        <fullName evidence="1">Uncharacterized protein</fullName>
    </submittedName>
</protein>
<sequence>MKSIKDRISET</sequence>
<dbReference type="Proteomes" id="UP000018144">
    <property type="component" value="Unassembled WGS sequence"/>
</dbReference>
<gene>
    <name evidence="1" type="ORF">PCON_13717</name>
</gene>
<keyword evidence="2" id="KW-1185">Reference proteome</keyword>
<name>U4LVV6_PYROM</name>
<dbReference type="EMBL" id="HF935907">
    <property type="protein sequence ID" value="CCX32866.1"/>
    <property type="molecule type" value="Genomic_DNA"/>
</dbReference>
<evidence type="ECO:0000313" key="2">
    <source>
        <dbReference type="Proteomes" id="UP000018144"/>
    </source>
</evidence>
<organism evidence="1 2">
    <name type="scientific">Pyronema omphalodes (strain CBS 100304)</name>
    <name type="common">Pyronema confluens</name>
    <dbReference type="NCBI Taxonomy" id="1076935"/>
    <lineage>
        <taxon>Eukaryota</taxon>
        <taxon>Fungi</taxon>
        <taxon>Dikarya</taxon>
        <taxon>Ascomycota</taxon>
        <taxon>Pezizomycotina</taxon>
        <taxon>Pezizomycetes</taxon>
        <taxon>Pezizales</taxon>
        <taxon>Pyronemataceae</taxon>
        <taxon>Pyronema</taxon>
    </lineage>
</organism>
<evidence type="ECO:0000313" key="1">
    <source>
        <dbReference type="EMBL" id="CCX32866.1"/>
    </source>
</evidence>